<reference evidence="3 4" key="1">
    <citation type="submission" date="2019-06" db="EMBL/GenBank/DDBJ databases">
        <title>Genomics analysis of Aphanomyces spp. identifies a new class of oomycete effector associated with host adaptation.</title>
        <authorList>
            <person name="Gaulin E."/>
        </authorList>
    </citation>
    <scope>NUCLEOTIDE SEQUENCE [LARGE SCALE GENOMIC DNA]</scope>
    <source>
        <strain evidence="3 4">E</strain>
    </source>
</reference>
<accession>A0A6A4Z7Z9</accession>
<dbReference type="InterPro" id="IPR025898">
    <property type="entry name" value="Tc3_transposase_DNA-bd_dom"/>
</dbReference>
<dbReference type="Gene3D" id="1.10.10.60">
    <property type="entry name" value="Homeodomain-like"/>
    <property type="match status" value="1"/>
</dbReference>
<dbReference type="InterPro" id="IPR009057">
    <property type="entry name" value="Homeodomain-like_sf"/>
</dbReference>
<evidence type="ECO:0000259" key="1">
    <source>
        <dbReference type="Pfam" id="PF11427"/>
    </source>
</evidence>
<feature type="domain" description="Tc1-like transposase DDE" evidence="2">
    <location>
        <begin position="142"/>
        <end position="294"/>
    </location>
</feature>
<evidence type="ECO:0000259" key="2">
    <source>
        <dbReference type="Pfam" id="PF13358"/>
    </source>
</evidence>
<dbReference type="InterPro" id="IPR052338">
    <property type="entry name" value="Transposase_5"/>
</dbReference>
<gene>
    <name evidence="3" type="ORF">AaE_012468</name>
</gene>
<dbReference type="GO" id="GO:0003677">
    <property type="term" value="F:DNA binding"/>
    <property type="evidence" value="ECO:0007669"/>
    <property type="project" value="InterPro"/>
</dbReference>
<sequence length="310" mass="35310">MPKGDPLTKDEKIEVLVHRREGKSTNFIANELGRSRGCIQGFLDNPAAYGTAKSTGRPSTISNALHRRLIRSARSGKFTAAELVDRHSMPVGPRRVCQLLNISGKLKYKKRIAAPMMTRAHKKARVLWASEARDWGDQFSKIIWSDEKKWNLDGPDGYNYYWADLTGRREHFSKRQNGGGGVMVWGGFSSRGKTELAFLEGKQNSEAYIETISNYMLPFAHCMHADDYRFQQDNASIHTARSVMEWFKEPDVAVDVIQWPAKSPDLNPIENLWGIMSRKVYDKGRRKFSSKADLIACVRQVWDEIDISLL</sequence>
<protein>
    <recommendedName>
        <fullName evidence="5">Tc1-like transposase DDE domain-containing protein</fullName>
    </recommendedName>
</protein>
<evidence type="ECO:0000313" key="3">
    <source>
        <dbReference type="EMBL" id="KAF0710565.1"/>
    </source>
</evidence>
<dbReference type="Pfam" id="PF13358">
    <property type="entry name" value="DDE_3"/>
    <property type="match status" value="1"/>
</dbReference>
<comment type="caution">
    <text evidence="3">The sequence shown here is derived from an EMBL/GenBank/DDBJ whole genome shotgun (WGS) entry which is preliminary data.</text>
</comment>
<feature type="domain" description="Tc3 transposase DNA binding" evidence="1">
    <location>
        <begin position="5"/>
        <end position="51"/>
    </location>
</feature>
<evidence type="ECO:0000313" key="4">
    <source>
        <dbReference type="Proteomes" id="UP000469452"/>
    </source>
</evidence>
<dbReference type="Gene3D" id="3.30.420.10">
    <property type="entry name" value="Ribonuclease H-like superfamily/Ribonuclease H"/>
    <property type="match status" value="1"/>
</dbReference>
<dbReference type="PANTHER" id="PTHR23022:SF129">
    <property type="entry name" value="TRANSPOSABLE ELEMENT TC3 TRANSPOSASE"/>
    <property type="match status" value="1"/>
</dbReference>
<dbReference type="Pfam" id="PF11427">
    <property type="entry name" value="HTH_Tnp_Tc3_1"/>
    <property type="match status" value="1"/>
</dbReference>
<dbReference type="EMBL" id="VJMI01018480">
    <property type="protein sequence ID" value="KAF0710565.1"/>
    <property type="molecule type" value="Genomic_DNA"/>
</dbReference>
<dbReference type="InterPro" id="IPR036397">
    <property type="entry name" value="RNaseH_sf"/>
</dbReference>
<evidence type="ECO:0008006" key="5">
    <source>
        <dbReference type="Google" id="ProtNLM"/>
    </source>
</evidence>
<organism evidence="3 4">
    <name type="scientific">Aphanomyces astaci</name>
    <name type="common">Crayfish plague agent</name>
    <dbReference type="NCBI Taxonomy" id="112090"/>
    <lineage>
        <taxon>Eukaryota</taxon>
        <taxon>Sar</taxon>
        <taxon>Stramenopiles</taxon>
        <taxon>Oomycota</taxon>
        <taxon>Saprolegniomycetes</taxon>
        <taxon>Saprolegniales</taxon>
        <taxon>Verrucalvaceae</taxon>
        <taxon>Aphanomyces</taxon>
    </lineage>
</organism>
<dbReference type="InterPro" id="IPR038717">
    <property type="entry name" value="Tc1-like_DDE_dom"/>
</dbReference>
<dbReference type="VEuPathDB" id="FungiDB:H257_15920"/>
<dbReference type="Proteomes" id="UP000469452">
    <property type="component" value="Unassembled WGS sequence"/>
</dbReference>
<dbReference type="PANTHER" id="PTHR23022">
    <property type="entry name" value="TRANSPOSABLE ELEMENT-RELATED"/>
    <property type="match status" value="1"/>
</dbReference>
<dbReference type="SUPFAM" id="SSF46689">
    <property type="entry name" value="Homeodomain-like"/>
    <property type="match status" value="1"/>
</dbReference>
<name>A0A6A4Z7Z9_APHAT</name>
<proteinExistence type="predicted"/>
<dbReference type="AlphaFoldDB" id="A0A6A4Z7Z9"/>